<reference evidence="2" key="1">
    <citation type="journal article" date="2019" name="Int. J. Syst. Evol. Microbiol.">
        <title>The Global Catalogue of Microorganisms (GCM) 10K type strain sequencing project: providing services to taxonomists for standard genome sequencing and annotation.</title>
        <authorList>
            <consortium name="The Broad Institute Genomics Platform"/>
            <consortium name="The Broad Institute Genome Sequencing Center for Infectious Disease"/>
            <person name="Wu L."/>
            <person name="Ma J."/>
        </authorList>
    </citation>
    <scope>NUCLEOTIDE SEQUENCE [LARGE SCALE GENOMIC DNA]</scope>
    <source>
        <strain evidence="2">CGMCC 4.7466</strain>
    </source>
</reference>
<evidence type="ECO:0008006" key="3">
    <source>
        <dbReference type="Google" id="ProtNLM"/>
    </source>
</evidence>
<gene>
    <name evidence="1" type="ORF">ACFPFU_15690</name>
</gene>
<evidence type="ECO:0000313" key="2">
    <source>
        <dbReference type="Proteomes" id="UP001595818"/>
    </source>
</evidence>
<dbReference type="RefSeq" id="WP_377065724.1">
    <property type="nucleotide sequence ID" value="NZ_JBHSJJ010000009.1"/>
</dbReference>
<comment type="caution">
    <text evidence="1">The sequence shown here is derived from an EMBL/GenBank/DDBJ whole genome shotgun (WGS) entry which is preliminary data.</text>
</comment>
<protein>
    <recommendedName>
        <fullName evidence="3">Lipoprotein</fullName>
    </recommendedName>
</protein>
<keyword evidence="2" id="KW-1185">Reference proteome</keyword>
<evidence type="ECO:0000313" key="1">
    <source>
        <dbReference type="EMBL" id="MFC4873141.1"/>
    </source>
</evidence>
<proteinExistence type="predicted"/>
<dbReference type="Proteomes" id="UP001595818">
    <property type="component" value="Unassembled WGS sequence"/>
</dbReference>
<sequence length="178" mass="20738">MKTINMAAGILQWMLFLLVLLSCNPRNEKIISDDTEVDSARDQRFVEHEVGPDDYTNHTTENHLDDAVILRVDTVFSSSEEFENVLKGVEDKLIDGQVHPNEWLSEYKKLNALYSYQISYRLKDNDLWIQAYYIADPEKDETRDKKLVTHATKEDADFAKVWHEMETKASEMAKTLQH</sequence>
<accession>A0ABV9T3R7</accession>
<dbReference type="EMBL" id="JBHSJJ010000009">
    <property type="protein sequence ID" value="MFC4873141.1"/>
    <property type="molecule type" value="Genomic_DNA"/>
</dbReference>
<name>A0ABV9T3R7_9BACT</name>
<dbReference type="PROSITE" id="PS51257">
    <property type="entry name" value="PROKAR_LIPOPROTEIN"/>
    <property type="match status" value="1"/>
</dbReference>
<organism evidence="1 2">
    <name type="scientific">Negadavirga shengliensis</name>
    <dbReference type="NCBI Taxonomy" id="1389218"/>
    <lineage>
        <taxon>Bacteria</taxon>
        <taxon>Pseudomonadati</taxon>
        <taxon>Bacteroidota</taxon>
        <taxon>Cytophagia</taxon>
        <taxon>Cytophagales</taxon>
        <taxon>Cyclobacteriaceae</taxon>
        <taxon>Negadavirga</taxon>
    </lineage>
</organism>